<evidence type="ECO:0000313" key="3">
    <source>
        <dbReference type="Proteomes" id="UP000276133"/>
    </source>
</evidence>
<keyword evidence="3" id="KW-1185">Reference proteome</keyword>
<dbReference type="Gene3D" id="3.40.50.150">
    <property type="entry name" value="Vaccinia Virus protein VP39"/>
    <property type="match status" value="1"/>
</dbReference>
<comment type="caution">
    <text evidence="2">The sequence shown here is derived from an EMBL/GenBank/DDBJ whole genome shotgun (WGS) entry which is preliminary data.</text>
</comment>
<proteinExistence type="predicted"/>
<keyword evidence="2" id="KW-0808">Transferase</keyword>
<protein>
    <submittedName>
        <fullName evidence="2">Dimethyladenosine transferase mitochondrial</fullName>
    </submittedName>
</protein>
<sequence length="484" mass="56384">MIKNHFKILTNLLNYKNLSTHHRILTQKELSEKIRLKNAPKNEQKIPSLSQKKAKKRPKTQIPSEEKAQDTALVRPGDEKAFLNQASFKIRIESLDDPGRELLSKMESLSKTSTDPKHLSIIHQGLNKKIHDLIEKNTKSPLDQDLNTLVELNAGFGLLTSQFLKSKSKFSKFLLIEPFSKFDPHLNQLKNQHPDLHLLKANPFSDTFLFESTPVNRKKIVNSLKTDRKLIKNINLTIYSIVPWNSKVFLNRLFSKYCSNQGFFGLNKMKLIDEEELSVNFGMPEFYLFIPEILMAKMNPSLDKKFAKYKGRLSVFSSILSSAQVLDVVPVDYFFPYPLMSKIQGHSDIDFKKMYLIHLKFKQKSLVDDHKRLFYLFVSNVYCHRREFYIKDCVKGMCNDPEELLDRIGIWKYTKLSHVSPYQLMKMFNILVEDKHLSTIDNLLFKSEKHLDPNKEHKRATELKKLKKINQNLSGQLILPNKNS</sequence>
<feature type="compositionally biased region" description="Basic and acidic residues" evidence="1">
    <location>
        <begin position="35"/>
        <end position="44"/>
    </location>
</feature>
<name>A0A3M7QMF7_BRAPC</name>
<dbReference type="EMBL" id="REGN01005651">
    <property type="protein sequence ID" value="RNA12616.1"/>
    <property type="molecule type" value="Genomic_DNA"/>
</dbReference>
<dbReference type="InterPro" id="IPR029063">
    <property type="entry name" value="SAM-dependent_MTases_sf"/>
</dbReference>
<accession>A0A3M7QMF7</accession>
<organism evidence="2 3">
    <name type="scientific">Brachionus plicatilis</name>
    <name type="common">Marine rotifer</name>
    <name type="synonym">Brachionus muelleri</name>
    <dbReference type="NCBI Taxonomy" id="10195"/>
    <lineage>
        <taxon>Eukaryota</taxon>
        <taxon>Metazoa</taxon>
        <taxon>Spiralia</taxon>
        <taxon>Gnathifera</taxon>
        <taxon>Rotifera</taxon>
        <taxon>Eurotatoria</taxon>
        <taxon>Monogononta</taxon>
        <taxon>Pseudotrocha</taxon>
        <taxon>Ploima</taxon>
        <taxon>Brachionidae</taxon>
        <taxon>Brachionus</taxon>
    </lineage>
</organism>
<evidence type="ECO:0000256" key="1">
    <source>
        <dbReference type="SAM" id="MobiDB-lite"/>
    </source>
</evidence>
<reference evidence="2 3" key="1">
    <citation type="journal article" date="2018" name="Sci. Rep.">
        <title>Genomic signatures of local adaptation to the degree of environmental predictability in rotifers.</title>
        <authorList>
            <person name="Franch-Gras L."/>
            <person name="Hahn C."/>
            <person name="Garcia-Roger E.M."/>
            <person name="Carmona M.J."/>
            <person name="Serra M."/>
            <person name="Gomez A."/>
        </authorList>
    </citation>
    <scope>NUCLEOTIDE SEQUENCE [LARGE SCALE GENOMIC DNA]</scope>
    <source>
        <strain evidence="2">HYR1</strain>
    </source>
</reference>
<dbReference type="OrthoDB" id="9895503at2759"/>
<dbReference type="GO" id="GO:0016740">
    <property type="term" value="F:transferase activity"/>
    <property type="evidence" value="ECO:0007669"/>
    <property type="project" value="UniProtKB-KW"/>
</dbReference>
<dbReference type="AlphaFoldDB" id="A0A3M7QMF7"/>
<gene>
    <name evidence="2" type="ORF">BpHYR1_053164</name>
</gene>
<dbReference type="Proteomes" id="UP000276133">
    <property type="component" value="Unassembled WGS sequence"/>
</dbReference>
<feature type="region of interest" description="Disordered" evidence="1">
    <location>
        <begin position="35"/>
        <end position="70"/>
    </location>
</feature>
<evidence type="ECO:0000313" key="2">
    <source>
        <dbReference type="EMBL" id="RNA12616.1"/>
    </source>
</evidence>
<dbReference type="SUPFAM" id="SSF53335">
    <property type="entry name" value="S-adenosyl-L-methionine-dependent methyltransferases"/>
    <property type="match status" value="1"/>
</dbReference>